<keyword evidence="6" id="KW-0238">DNA-binding</keyword>
<dbReference type="Pfam" id="PF19306">
    <property type="entry name" value="WHD_Lhr"/>
    <property type="match status" value="1"/>
</dbReference>
<evidence type="ECO:0000313" key="13">
    <source>
        <dbReference type="EMBL" id="AKV73239.1"/>
    </source>
</evidence>
<dbReference type="GO" id="GO:0016887">
    <property type="term" value="F:ATP hydrolysis activity"/>
    <property type="evidence" value="ECO:0007669"/>
    <property type="project" value="TreeGrafter"/>
</dbReference>
<keyword evidence="2" id="KW-0227">DNA damage</keyword>
<keyword evidence="3" id="KW-0378">Hydrolase</keyword>
<dbReference type="PROSITE" id="PS51192">
    <property type="entry name" value="HELICASE_ATP_BIND_1"/>
    <property type="match status" value="1"/>
</dbReference>
<protein>
    <submittedName>
        <fullName evidence="12 13">Helicase</fullName>
    </submittedName>
</protein>
<evidence type="ECO:0000313" key="14">
    <source>
        <dbReference type="EMBL" id="AKV75483.1"/>
    </source>
</evidence>
<name>A0A088E2L9_9CREN</name>
<evidence type="ECO:0000313" key="22">
    <source>
        <dbReference type="Proteomes" id="UP000062475"/>
    </source>
</evidence>
<evidence type="ECO:0000256" key="6">
    <source>
        <dbReference type="ARBA" id="ARBA00023125"/>
    </source>
</evidence>
<dbReference type="GO" id="GO:0140097">
    <property type="term" value="F:catalytic activity, acting on DNA"/>
    <property type="evidence" value="ECO:0007669"/>
    <property type="project" value="UniProtKB-ARBA"/>
</dbReference>
<dbReference type="Proteomes" id="UP000029084">
    <property type="component" value="Chromosome"/>
</dbReference>
<dbReference type="PROSITE" id="PS51194">
    <property type="entry name" value="HELICASE_CTER"/>
    <property type="match status" value="1"/>
</dbReference>
<dbReference type="OMA" id="YARTQSF"/>
<dbReference type="Gene3D" id="3.40.50.300">
    <property type="entry name" value="P-loop containing nucleotide triphosphate hydrolases"/>
    <property type="match status" value="2"/>
</dbReference>
<evidence type="ECO:0000313" key="19">
    <source>
        <dbReference type="Proteomes" id="UP000056255"/>
    </source>
</evidence>
<dbReference type="Proteomes" id="UP000061362">
    <property type="component" value="Chromosome"/>
</dbReference>
<dbReference type="GO" id="GO:0003677">
    <property type="term" value="F:DNA binding"/>
    <property type="evidence" value="ECO:0007669"/>
    <property type="project" value="UniProtKB-KW"/>
</dbReference>
<dbReference type="InterPro" id="IPR013701">
    <property type="entry name" value="Lhr-like_DEAD/DEAH_assoc"/>
</dbReference>
<dbReference type="PANTHER" id="PTHR47962">
    <property type="entry name" value="ATP-DEPENDENT HELICASE LHR-RELATED-RELATED"/>
    <property type="match status" value="1"/>
</dbReference>
<evidence type="ECO:0000313" key="16">
    <source>
        <dbReference type="EMBL" id="AKV79974.1"/>
    </source>
</evidence>
<dbReference type="SMART" id="SM00490">
    <property type="entry name" value="HELICc"/>
    <property type="match status" value="1"/>
</dbReference>
<dbReference type="InterPro" id="IPR027417">
    <property type="entry name" value="P-loop_NTPase"/>
</dbReference>
<dbReference type="InterPro" id="IPR014001">
    <property type="entry name" value="Helicase_ATP-bd"/>
</dbReference>
<proteinExistence type="inferred from homology"/>
<dbReference type="GeneID" id="91756904"/>
<keyword evidence="4 12" id="KW-0347">Helicase</keyword>
<keyword evidence="1" id="KW-0547">Nucleotide-binding</keyword>
<dbReference type="PANTHER" id="PTHR47962:SF5">
    <property type="entry name" value="ATP-DEPENDENT HELICASE LHR-RELATED"/>
    <property type="match status" value="1"/>
</dbReference>
<dbReference type="InterPro" id="IPR011545">
    <property type="entry name" value="DEAD/DEAH_box_helicase_dom"/>
</dbReference>
<evidence type="ECO:0000313" key="12">
    <source>
        <dbReference type="EMBL" id="AIM26218.1"/>
    </source>
</evidence>
<dbReference type="SMART" id="SM00487">
    <property type="entry name" value="DEXDc"/>
    <property type="match status" value="1"/>
</dbReference>
<evidence type="ECO:0000313" key="20">
    <source>
        <dbReference type="Proteomes" id="UP000061362"/>
    </source>
</evidence>
<dbReference type="AlphaFoldDB" id="A0A088E2L9"/>
<evidence type="ECO:0000256" key="8">
    <source>
        <dbReference type="ARBA" id="ARBA00023235"/>
    </source>
</evidence>
<dbReference type="GO" id="GO:0004386">
    <property type="term" value="F:helicase activity"/>
    <property type="evidence" value="ECO:0007669"/>
    <property type="project" value="UniProtKB-KW"/>
</dbReference>
<evidence type="ECO:0000256" key="3">
    <source>
        <dbReference type="ARBA" id="ARBA00022801"/>
    </source>
</evidence>
<keyword evidence="8" id="KW-0413">Isomerase</keyword>
<dbReference type="EMBL" id="CP012173">
    <property type="protein sequence ID" value="AKV75483.1"/>
    <property type="molecule type" value="Genomic_DNA"/>
</dbReference>
<dbReference type="GO" id="GO:0005524">
    <property type="term" value="F:ATP binding"/>
    <property type="evidence" value="ECO:0007669"/>
    <property type="project" value="UniProtKB-KW"/>
</dbReference>
<reference evidence="12 18" key="1">
    <citation type="journal article" date="2014" name="J. Bacteriol.">
        <title>Role of an Archaeal PitA Transporter in the Copper and Arsenic Resistance of Metallosphaera sedula, an Extreme Thermoacidophile.</title>
        <authorList>
            <person name="McCarthy S."/>
            <person name="Ai C."/>
            <person name="Wheaton G."/>
            <person name="Tevatia R."/>
            <person name="Eckrich V."/>
            <person name="Kelly R."/>
            <person name="Blum P."/>
        </authorList>
    </citation>
    <scope>NUCLEOTIDE SEQUENCE [LARGE SCALE GENOMIC DNA]</scope>
    <source>
        <strain evidence="12 18">CuR1</strain>
    </source>
</reference>
<evidence type="ECO:0000256" key="7">
    <source>
        <dbReference type="ARBA" id="ARBA00023204"/>
    </source>
</evidence>
<evidence type="ECO:0000313" key="18">
    <source>
        <dbReference type="Proteomes" id="UP000029084"/>
    </source>
</evidence>
<dbReference type="EMBL" id="CP012174">
    <property type="protein sequence ID" value="AKV77729.1"/>
    <property type="molecule type" value="Genomic_DNA"/>
</dbReference>
<dbReference type="PIRSF" id="PIRSF037307">
    <property type="entry name" value="Lhr-like_helic_prd"/>
    <property type="match status" value="1"/>
</dbReference>
<feature type="domain" description="Helicase C-terminal" evidence="11">
    <location>
        <begin position="245"/>
        <end position="391"/>
    </location>
</feature>
<dbReference type="OrthoDB" id="33870at2157"/>
<dbReference type="RefSeq" id="WP_011921200.1">
    <property type="nucleotide sequence ID" value="NZ_AP019770.1"/>
</dbReference>
<dbReference type="EMBL" id="CP012176">
    <property type="protein sequence ID" value="AKV82219.1"/>
    <property type="molecule type" value="Genomic_DNA"/>
</dbReference>
<dbReference type="Proteomes" id="UP000056255">
    <property type="component" value="Chromosome"/>
</dbReference>
<dbReference type="Proteomes" id="UP000062398">
    <property type="component" value="Chromosome"/>
</dbReference>
<accession>A0A088E2L9</accession>
<evidence type="ECO:0000256" key="1">
    <source>
        <dbReference type="ARBA" id="ARBA00022741"/>
    </source>
</evidence>
<evidence type="ECO:0000256" key="2">
    <source>
        <dbReference type="ARBA" id="ARBA00022763"/>
    </source>
</evidence>
<dbReference type="InterPro" id="IPR001650">
    <property type="entry name" value="Helicase_C-like"/>
</dbReference>
<dbReference type="InterPro" id="IPR052511">
    <property type="entry name" value="ATP-dep_Helicase"/>
</dbReference>
<dbReference type="Pfam" id="PF08494">
    <property type="entry name" value="DEAD_assoc"/>
    <property type="match status" value="1"/>
</dbReference>
<gene>
    <name evidence="12" type="ORF">HA72_0054</name>
    <name evidence="13" type="ORF">MsedA_0056</name>
    <name evidence="14" type="ORF">MsedB_0056</name>
    <name evidence="15" type="ORF">MsedC_0055</name>
    <name evidence="16" type="ORF">MsedD_0056</name>
    <name evidence="17" type="ORF">MsedE_0056</name>
</gene>
<reference evidence="17 19" key="3">
    <citation type="submission" date="2015-07" db="EMBL/GenBank/DDBJ databases">
        <title>Physiological, transcriptional responses and genome re-sequencing of acid resistant extremely thermoacidophilic Metallosphaera sedula SARC-M1.</title>
        <authorList>
            <person name="Ai C."/>
            <person name="McCarthy S."/>
            <person name="Eckrich V."/>
            <person name="Rudrappa D."/>
            <person name="Qiu G."/>
            <person name="Blum P."/>
        </authorList>
    </citation>
    <scope>NUCLEOTIDE SEQUENCE [LARGE SCALE GENOMIC DNA]</scope>
    <source>
        <strain evidence="17 19">SARC-M1</strain>
    </source>
</reference>
<evidence type="ECO:0000259" key="11">
    <source>
        <dbReference type="PROSITE" id="PS51194"/>
    </source>
</evidence>
<comment type="similarity">
    <text evidence="9">Belongs to the Lhr helicase family. Lhr-Core subfamily.</text>
</comment>
<dbReference type="Proteomes" id="UP000062475">
    <property type="component" value="Chromosome"/>
</dbReference>
<dbReference type="EMBL" id="CP008822">
    <property type="protein sequence ID" value="AIM26218.1"/>
    <property type="molecule type" value="Genomic_DNA"/>
</dbReference>
<dbReference type="InterPro" id="IPR017170">
    <property type="entry name" value="Lhr-like"/>
</dbReference>
<dbReference type="EMBL" id="CP012172">
    <property type="protein sequence ID" value="AKV73239.1"/>
    <property type="molecule type" value="Genomic_DNA"/>
</dbReference>
<evidence type="ECO:0000313" key="21">
    <source>
        <dbReference type="Proteomes" id="UP000062398"/>
    </source>
</evidence>
<dbReference type="EMBL" id="CP012175">
    <property type="protein sequence ID" value="AKV79974.1"/>
    <property type="molecule type" value="Genomic_DNA"/>
</dbReference>
<evidence type="ECO:0000313" key="15">
    <source>
        <dbReference type="EMBL" id="AKV77729.1"/>
    </source>
</evidence>
<keyword evidence="5" id="KW-0067">ATP-binding</keyword>
<evidence type="ECO:0000313" key="23">
    <source>
        <dbReference type="Proteomes" id="UP000068832"/>
    </source>
</evidence>
<keyword evidence="7" id="KW-0234">DNA repair</keyword>
<dbReference type="InterPro" id="IPR045628">
    <property type="entry name" value="Lhr_WH_dom"/>
</dbReference>
<dbReference type="Proteomes" id="UP000068832">
    <property type="component" value="Chromosome"/>
</dbReference>
<reference evidence="20 21" key="2">
    <citation type="journal article" date="2015" name="Genome Announc.">
        <title>Complete Genome Sequences of Evolved Arsenate-Resistant Metallosphaera sedula Strains.</title>
        <authorList>
            <person name="Ai C."/>
            <person name="McCarthy S."/>
            <person name="Schackwitz W."/>
            <person name="Martin J."/>
            <person name="Lipzen A."/>
            <person name="Blum P."/>
        </authorList>
    </citation>
    <scope>NUCLEOTIDE SEQUENCE [LARGE SCALE GENOMIC DNA]</scope>
    <source>
        <strain evidence="15 21">ARS120-1</strain>
        <strain evidence="16 20">ARS120-2</strain>
        <strain evidence="13 23">ARS50-1</strain>
        <strain evidence="14 22">ARS50-2</strain>
    </source>
</reference>
<feature type="domain" description="Helicase ATP-binding" evidence="10">
    <location>
        <begin position="28"/>
        <end position="204"/>
    </location>
</feature>
<evidence type="ECO:0000256" key="5">
    <source>
        <dbReference type="ARBA" id="ARBA00022840"/>
    </source>
</evidence>
<dbReference type="GO" id="GO:0006281">
    <property type="term" value="P:DNA repair"/>
    <property type="evidence" value="ECO:0007669"/>
    <property type="project" value="UniProtKB-KW"/>
</dbReference>
<evidence type="ECO:0000256" key="9">
    <source>
        <dbReference type="ARBA" id="ARBA00093467"/>
    </source>
</evidence>
<dbReference type="Pfam" id="PF00271">
    <property type="entry name" value="Helicase_C"/>
    <property type="match status" value="1"/>
</dbReference>
<dbReference type="PATRIC" id="fig|43687.5.peg.55"/>
<sequence>MSSVSQEFISRLQSLGYRELTPIQKLAIPSILKGKHTLVIAPTGYGKTEAAIIPVMYQIFAKGYERISALYITPLRALNRDLEGRLKSFSQTFGIRVATRHGDNSRKERREIILNPPDLLITTPETLLYLIVDKRVKKLLANLKWVIIDELQEMLDQKRGYELSVVLQRLKRISRNPRFIGLSATISDVELAKSYLSLDEEVEVAKVDGRKDTEILIETPEPSQEVVDLAVKRGMDPILLARLLRLKDVIEKNRPVLIFTNTRETAEFLANQLQTMFNLRVATHHGSLSKEIRTNMESSFKAGELDAIVATSSLELGIDIGTISLVVQYMSPRQTIRLLQRVGRSGHSLNRKARGLVIPGNYMYDVLECKAITELSKSYLEPMIKEENPLDVLAHQIAGMVIEGPLLMSDALEIFRGSPYFRNLTPELLEAVVEQLEAERVVKREGEVLKPSRRTWKYYYTVNMIPDSNMSYLVINTNTNSRIGNLDFDFVSILDEDSVFVLGGRLWRVVSIEEGKVFVSPAELKKGDLPSWFGEAIPVEKEVSMKVYEYLTESFAGRREIEPELKAKIESHLSRNYPALRRDLILVELVNSDLLVIHSPFGTRGNNTLGSLISAVLSSMGYRTSFRSDPYHVVLTSMVPLDVGVVEDVLGKVKSMDPEYASRLLEQQVVNEPEFKWILLIEAQRFGAIEKGTEIKLGHYVLRAYIDTVIGKEAIKEFMLRFHDVSILSILKGMAWEVVEVPSPSPLAQEFLDRLLVFTSIDDKPVMVEVFKRRLLNKEILSICLLCGWNSRVKVSDVPERCPKCGSVFITSTFPDDREALDIVKRNIRGEKLNRKEQKRLSELKSIASLYSNYGRTAFLALAVRGIGPTNLGRVLRSLSKGEDKFYQALMEEERKFIRYRKYWQ</sequence>
<evidence type="ECO:0000256" key="4">
    <source>
        <dbReference type="ARBA" id="ARBA00022806"/>
    </source>
</evidence>
<evidence type="ECO:0000259" key="10">
    <source>
        <dbReference type="PROSITE" id="PS51192"/>
    </source>
</evidence>
<dbReference type="SUPFAM" id="SSF52540">
    <property type="entry name" value="P-loop containing nucleoside triphosphate hydrolases"/>
    <property type="match status" value="1"/>
</dbReference>
<dbReference type="Pfam" id="PF00270">
    <property type="entry name" value="DEAD"/>
    <property type="match status" value="1"/>
</dbReference>
<organism evidence="12 18">
    <name type="scientific">Metallosphaera sedula</name>
    <dbReference type="NCBI Taxonomy" id="43687"/>
    <lineage>
        <taxon>Archaea</taxon>
        <taxon>Thermoproteota</taxon>
        <taxon>Thermoprotei</taxon>
        <taxon>Sulfolobales</taxon>
        <taxon>Sulfolobaceae</taxon>
        <taxon>Metallosphaera</taxon>
    </lineage>
</organism>
<evidence type="ECO:0000313" key="17">
    <source>
        <dbReference type="EMBL" id="AKV82219.1"/>
    </source>
</evidence>